<reference evidence="2" key="1">
    <citation type="submission" date="2020-02" db="EMBL/GenBank/DDBJ databases">
        <authorList>
            <person name="Meier V. D."/>
        </authorList>
    </citation>
    <scope>NUCLEOTIDE SEQUENCE</scope>
    <source>
        <strain evidence="2">AVDCRST_MAG14</strain>
    </source>
</reference>
<gene>
    <name evidence="2" type="ORF">AVDCRST_MAG14-2252</name>
</gene>
<organism evidence="2">
    <name type="scientific">uncultured Rubrobacteraceae bacterium</name>
    <dbReference type="NCBI Taxonomy" id="349277"/>
    <lineage>
        <taxon>Bacteria</taxon>
        <taxon>Bacillati</taxon>
        <taxon>Actinomycetota</taxon>
        <taxon>Rubrobacteria</taxon>
        <taxon>Rubrobacterales</taxon>
        <taxon>Rubrobacteraceae</taxon>
        <taxon>environmental samples</taxon>
    </lineage>
</organism>
<protein>
    <submittedName>
        <fullName evidence="2">Uncharacterized protein</fullName>
    </submittedName>
</protein>
<name>A0A6J4QZU8_9ACTN</name>
<evidence type="ECO:0000256" key="1">
    <source>
        <dbReference type="SAM" id="Phobius"/>
    </source>
</evidence>
<proteinExistence type="predicted"/>
<dbReference type="AlphaFoldDB" id="A0A6J4QZU8"/>
<keyword evidence="1" id="KW-0472">Membrane</keyword>
<evidence type="ECO:0000313" key="2">
    <source>
        <dbReference type="EMBL" id="CAA9459912.1"/>
    </source>
</evidence>
<dbReference type="EMBL" id="CADCVG010000091">
    <property type="protein sequence ID" value="CAA9459912.1"/>
    <property type="molecule type" value="Genomic_DNA"/>
</dbReference>
<keyword evidence="1" id="KW-0812">Transmembrane</keyword>
<feature type="transmembrane region" description="Helical" evidence="1">
    <location>
        <begin position="30"/>
        <end position="52"/>
    </location>
</feature>
<keyword evidence="1" id="KW-1133">Transmembrane helix</keyword>
<accession>A0A6J4QZU8</accession>
<sequence>MEPPSYPRIWQCVDTIVGYAIAALNSLHRWLVVLAGLLGKVLGPIGFLSTVVRDTLSLSSSLTNLTNRLIW</sequence>